<proteinExistence type="predicted"/>
<comment type="caution">
    <text evidence="2">The sequence shown here is derived from an EMBL/GenBank/DDBJ whole genome shotgun (WGS) entry which is preliminary data.</text>
</comment>
<dbReference type="Proteomes" id="UP000828390">
    <property type="component" value="Unassembled WGS sequence"/>
</dbReference>
<reference evidence="2" key="2">
    <citation type="submission" date="2020-11" db="EMBL/GenBank/DDBJ databases">
        <authorList>
            <person name="McCartney M.A."/>
            <person name="Auch B."/>
            <person name="Kono T."/>
            <person name="Mallez S."/>
            <person name="Becker A."/>
            <person name="Gohl D.M."/>
            <person name="Silverstein K.A.T."/>
            <person name="Koren S."/>
            <person name="Bechman K.B."/>
            <person name="Herman A."/>
            <person name="Abrahante J.E."/>
            <person name="Garbe J."/>
        </authorList>
    </citation>
    <scope>NUCLEOTIDE SEQUENCE</scope>
    <source>
        <strain evidence="2">Duluth1</strain>
        <tissue evidence="2">Whole animal</tissue>
    </source>
</reference>
<evidence type="ECO:0000313" key="3">
    <source>
        <dbReference type="Proteomes" id="UP000828390"/>
    </source>
</evidence>
<evidence type="ECO:0000313" key="2">
    <source>
        <dbReference type="EMBL" id="KAH3894492.1"/>
    </source>
</evidence>
<name>A0A9D4NJP9_DREPO</name>
<accession>A0A9D4NJP9</accession>
<dbReference type="EMBL" id="JAIWYP010000001">
    <property type="protein sequence ID" value="KAH3894492.1"/>
    <property type="molecule type" value="Genomic_DNA"/>
</dbReference>
<protein>
    <submittedName>
        <fullName evidence="2">Uncharacterized protein</fullName>
    </submittedName>
</protein>
<evidence type="ECO:0000256" key="1">
    <source>
        <dbReference type="SAM" id="MobiDB-lite"/>
    </source>
</evidence>
<sequence>MLIERKRIHIQYSSRKKSKFRDPRSLATSSVRGVDSASTILPPSGRVYSRSHSAFRLRETPRHDAEDIGDMTPSHSANLRDSPSPFGHAQEGVTELWGAEEAQAIST</sequence>
<reference evidence="2" key="1">
    <citation type="journal article" date="2019" name="bioRxiv">
        <title>The Genome of the Zebra Mussel, Dreissena polymorpha: A Resource for Invasive Species Research.</title>
        <authorList>
            <person name="McCartney M.A."/>
            <person name="Auch B."/>
            <person name="Kono T."/>
            <person name="Mallez S."/>
            <person name="Zhang Y."/>
            <person name="Obille A."/>
            <person name="Becker A."/>
            <person name="Abrahante J.E."/>
            <person name="Garbe J."/>
            <person name="Badalamenti J.P."/>
            <person name="Herman A."/>
            <person name="Mangelson H."/>
            <person name="Liachko I."/>
            <person name="Sullivan S."/>
            <person name="Sone E.D."/>
            <person name="Koren S."/>
            <person name="Silverstein K.A.T."/>
            <person name="Beckman K.B."/>
            <person name="Gohl D.M."/>
        </authorList>
    </citation>
    <scope>NUCLEOTIDE SEQUENCE</scope>
    <source>
        <strain evidence="2">Duluth1</strain>
        <tissue evidence="2">Whole animal</tissue>
    </source>
</reference>
<organism evidence="2 3">
    <name type="scientific">Dreissena polymorpha</name>
    <name type="common">Zebra mussel</name>
    <name type="synonym">Mytilus polymorpha</name>
    <dbReference type="NCBI Taxonomy" id="45954"/>
    <lineage>
        <taxon>Eukaryota</taxon>
        <taxon>Metazoa</taxon>
        <taxon>Spiralia</taxon>
        <taxon>Lophotrochozoa</taxon>
        <taxon>Mollusca</taxon>
        <taxon>Bivalvia</taxon>
        <taxon>Autobranchia</taxon>
        <taxon>Heteroconchia</taxon>
        <taxon>Euheterodonta</taxon>
        <taxon>Imparidentia</taxon>
        <taxon>Neoheterodontei</taxon>
        <taxon>Myida</taxon>
        <taxon>Dreissenoidea</taxon>
        <taxon>Dreissenidae</taxon>
        <taxon>Dreissena</taxon>
    </lineage>
</organism>
<dbReference type="AlphaFoldDB" id="A0A9D4NJP9"/>
<gene>
    <name evidence="2" type="ORF">DPMN_018649</name>
</gene>
<keyword evidence="3" id="KW-1185">Reference proteome</keyword>
<feature type="region of interest" description="Disordered" evidence="1">
    <location>
        <begin position="64"/>
        <end position="89"/>
    </location>
</feature>